<gene>
    <name evidence="1" type="ORF">BofuT4_uP072090.1</name>
</gene>
<protein>
    <submittedName>
        <fullName evidence="1">Uncharacterized protein</fullName>
    </submittedName>
</protein>
<evidence type="ECO:0000313" key="2">
    <source>
        <dbReference type="Proteomes" id="UP000008177"/>
    </source>
</evidence>
<dbReference type="EMBL" id="FQ790250">
    <property type="protein sequence ID" value="CCD42913.1"/>
    <property type="molecule type" value="Genomic_DNA"/>
</dbReference>
<sequence>MTRRYIYLEICWHDLEPFVFEHSKGLGDHSGSKTSQGNQNELDLIGDLQSFQDSKIPRFQDSKMSRYQDISSCDAAFKEILV</sequence>
<dbReference type="InParanoid" id="G2XQ25"/>
<proteinExistence type="predicted"/>
<accession>G2XQ25</accession>
<reference evidence="2" key="1">
    <citation type="journal article" date="2011" name="PLoS Genet.">
        <title>Genomic analysis of the necrotrophic fungal pathogens Sclerotinia sclerotiorum and Botrytis cinerea.</title>
        <authorList>
            <person name="Amselem J."/>
            <person name="Cuomo C.A."/>
            <person name="van Kan J.A."/>
            <person name="Viaud M."/>
            <person name="Benito E.P."/>
            <person name="Couloux A."/>
            <person name="Coutinho P.M."/>
            <person name="de Vries R.P."/>
            <person name="Dyer P.S."/>
            <person name="Fillinger S."/>
            <person name="Fournier E."/>
            <person name="Gout L."/>
            <person name="Hahn M."/>
            <person name="Kohn L."/>
            <person name="Lapalu N."/>
            <person name="Plummer K.M."/>
            <person name="Pradier J.M."/>
            <person name="Quevillon E."/>
            <person name="Sharon A."/>
            <person name="Simon A."/>
            <person name="ten Have A."/>
            <person name="Tudzynski B."/>
            <person name="Tudzynski P."/>
            <person name="Wincker P."/>
            <person name="Andrew M."/>
            <person name="Anthouard V."/>
            <person name="Beever R.E."/>
            <person name="Beffa R."/>
            <person name="Benoit I."/>
            <person name="Bouzid O."/>
            <person name="Brault B."/>
            <person name="Chen Z."/>
            <person name="Choquer M."/>
            <person name="Collemare J."/>
            <person name="Cotton P."/>
            <person name="Danchin E.G."/>
            <person name="Da Silva C."/>
            <person name="Gautier A."/>
            <person name="Giraud C."/>
            <person name="Giraud T."/>
            <person name="Gonzalez C."/>
            <person name="Grossetete S."/>
            <person name="Guldener U."/>
            <person name="Henrissat B."/>
            <person name="Howlett B.J."/>
            <person name="Kodira C."/>
            <person name="Kretschmer M."/>
            <person name="Lappartient A."/>
            <person name="Leroch M."/>
            <person name="Levis C."/>
            <person name="Mauceli E."/>
            <person name="Neuveglise C."/>
            <person name="Oeser B."/>
            <person name="Pearson M."/>
            <person name="Poulain J."/>
            <person name="Poussereau N."/>
            <person name="Quesneville H."/>
            <person name="Rascle C."/>
            <person name="Schumacher J."/>
            <person name="Segurens B."/>
            <person name="Sexton A."/>
            <person name="Silva E."/>
            <person name="Sirven C."/>
            <person name="Soanes D.M."/>
            <person name="Talbot N.J."/>
            <person name="Templeton M."/>
            <person name="Yandava C."/>
            <person name="Yarden O."/>
            <person name="Zeng Q."/>
            <person name="Rollins J.A."/>
            <person name="Lebrun M.H."/>
            <person name="Dickman M."/>
        </authorList>
    </citation>
    <scope>NUCLEOTIDE SEQUENCE [LARGE SCALE GENOMIC DNA]</scope>
    <source>
        <strain evidence="2">T4</strain>
    </source>
</reference>
<name>G2XQ25_BOTF4</name>
<dbReference type="HOGENOM" id="CLU_2558012_0_0_1"/>
<dbReference type="AlphaFoldDB" id="G2XQ25"/>
<organism evidence="1 2">
    <name type="scientific">Botryotinia fuckeliana (strain T4)</name>
    <name type="common">Noble rot fungus</name>
    <name type="synonym">Botrytis cinerea</name>
    <dbReference type="NCBI Taxonomy" id="999810"/>
    <lineage>
        <taxon>Eukaryota</taxon>
        <taxon>Fungi</taxon>
        <taxon>Dikarya</taxon>
        <taxon>Ascomycota</taxon>
        <taxon>Pezizomycotina</taxon>
        <taxon>Leotiomycetes</taxon>
        <taxon>Helotiales</taxon>
        <taxon>Sclerotiniaceae</taxon>
        <taxon>Botrytis</taxon>
    </lineage>
</organism>
<evidence type="ECO:0000313" key="1">
    <source>
        <dbReference type="EMBL" id="CCD42913.1"/>
    </source>
</evidence>
<dbReference type="Proteomes" id="UP000008177">
    <property type="component" value="Unplaced contigs"/>
</dbReference>